<accession>A0A317QL93</accession>
<dbReference type="AlphaFoldDB" id="A0A317QL93"/>
<feature type="region of interest" description="Disordered" evidence="1">
    <location>
        <begin position="90"/>
        <end position="112"/>
    </location>
</feature>
<gene>
    <name evidence="2" type="ORF">JD79_02752</name>
</gene>
<sequence length="112" mass="11682">MSTLAIHPTATAAVTTAAVTTAVAHRPTTGLVRDLLAVAWEPGAAPPREVRVRPELADRLCAQLGWDGTAHRLLGEPAGVPLVVDPQLPRSPGFEVRRVPPGARAHPLAPTA</sequence>
<name>A0A317QL93_9ACTN</name>
<reference evidence="3" key="1">
    <citation type="submission" date="2018-05" db="EMBL/GenBank/DDBJ databases">
        <authorList>
            <person name="Klenk H.-P."/>
            <person name="Huntemann M."/>
            <person name="Clum A."/>
            <person name="Pillay M."/>
            <person name="Palaniappan K."/>
            <person name="Varghese N."/>
            <person name="Mikhailova N."/>
            <person name="Stamatis D."/>
            <person name="Reddy T."/>
            <person name="Daum C."/>
            <person name="Shapiro N."/>
            <person name="Ivanova N."/>
            <person name="Kyrpides N."/>
            <person name="Woyke T."/>
        </authorList>
    </citation>
    <scope>NUCLEOTIDE SEQUENCE [LARGE SCALE GENOMIC DNA]</scope>
    <source>
        <strain evidence="3">DSM 45417</strain>
    </source>
</reference>
<comment type="caution">
    <text evidence="2">The sequence shown here is derived from an EMBL/GenBank/DDBJ whole genome shotgun (WGS) entry which is preliminary data.</text>
</comment>
<evidence type="ECO:0000313" key="3">
    <source>
        <dbReference type="Proteomes" id="UP000246661"/>
    </source>
</evidence>
<keyword evidence="3" id="KW-1185">Reference proteome</keyword>
<protein>
    <submittedName>
        <fullName evidence="2">Uncharacterized protein</fullName>
    </submittedName>
</protein>
<dbReference type="RefSeq" id="WP_110005957.1">
    <property type="nucleotide sequence ID" value="NZ_QGTX01000001.1"/>
</dbReference>
<proteinExistence type="predicted"/>
<evidence type="ECO:0000256" key="1">
    <source>
        <dbReference type="SAM" id="MobiDB-lite"/>
    </source>
</evidence>
<organism evidence="2 3">
    <name type="scientific">Geodermatophilus normandii</name>
    <dbReference type="NCBI Taxonomy" id="1137989"/>
    <lineage>
        <taxon>Bacteria</taxon>
        <taxon>Bacillati</taxon>
        <taxon>Actinomycetota</taxon>
        <taxon>Actinomycetes</taxon>
        <taxon>Geodermatophilales</taxon>
        <taxon>Geodermatophilaceae</taxon>
        <taxon>Geodermatophilus</taxon>
    </lineage>
</organism>
<dbReference type="EMBL" id="QGTX01000001">
    <property type="protein sequence ID" value="PWW23577.1"/>
    <property type="molecule type" value="Genomic_DNA"/>
</dbReference>
<evidence type="ECO:0000313" key="2">
    <source>
        <dbReference type="EMBL" id="PWW23577.1"/>
    </source>
</evidence>
<dbReference type="Proteomes" id="UP000246661">
    <property type="component" value="Unassembled WGS sequence"/>
</dbReference>
<dbReference type="OrthoDB" id="5197784at2"/>